<keyword evidence="3" id="KW-1185">Reference proteome</keyword>
<proteinExistence type="predicted"/>
<sequence>MPRQWQTLTAFRASSSSSSSSSLESSMPLAPFSFLGRTPSSSSKLSSSSSLPISARSSMSASIVRSERQRTRGGGQRGLDMRVVGEGRVQGWDW</sequence>
<dbReference type="EMBL" id="MU005773">
    <property type="protein sequence ID" value="KAF2707851.1"/>
    <property type="molecule type" value="Genomic_DNA"/>
</dbReference>
<name>A0A6G1K5X8_9PLEO</name>
<feature type="compositionally biased region" description="Polar residues" evidence="1">
    <location>
        <begin position="1"/>
        <end position="13"/>
    </location>
</feature>
<dbReference type="AlphaFoldDB" id="A0A6G1K5X8"/>
<organism evidence="2 3">
    <name type="scientific">Pleomassaria siparia CBS 279.74</name>
    <dbReference type="NCBI Taxonomy" id="1314801"/>
    <lineage>
        <taxon>Eukaryota</taxon>
        <taxon>Fungi</taxon>
        <taxon>Dikarya</taxon>
        <taxon>Ascomycota</taxon>
        <taxon>Pezizomycotina</taxon>
        <taxon>Dothideomycetes</taxon>
        <taxon>Pleosporomycetidae</taxon>
        <taxon>Pleosporales</taxon>
        <taxon>Pleomassariaceae</taxon>
        <taxon>Pleomassaria</taxon>
    </lineage>
</organism>
<evidence type="ECO:0000313" key="3">
    <source>
        <dbReference type="Proteomes" id="UP000799428"/>
    </source>
</evidence>
<feature type="compositionally biased region" description="Low complexity" evidence="1">
    <location>
        <begin position="39"/>
        <end position="64"/>
    </location>
</feature>
<evidence type="ECO:0000256" key="1">
    <source>
        <dbReference type="SAM" id="MobiDB-lite"/>
    </source>
</evidence>
<reference evidence="2" key="1">
    <citation type="journal article" date="2020" name="Stud. Mycol.">
        <title>101 Dothideomycetes genomes: a test case for predicting lifestyles and emergence of pathogens.</title>
        <authorList>
            <person name="Haridas S."/>
            <person name="Albert R."/>
            <person name="Binder M."/>
            <person name="Bloem J."/>
            <person name="Labutti K."/>
            <person name="Salamov A."/>
            <person name="Andreopoulos B."/>
            <person name="Baker S."/>
            <person name="Barry K."/>
            <person name="Bills G."/>
            <person name="Bluhm B."/>
            <person name="Cannon C."/>
            <person name="Castanera R."/>
            <person name="Culley D."/>
            <person name="Daum C."/>
            <person name="Ezra D."/>
            <person name="Gonzalez J."/>
            <person name="Henrissat B."/>
            <person name="Kuo A."/>
            <person name="Liang C."/>
            <person name="Lipzen A."/>
            <person name="Lutzoni F."/>
            <person name="Magnuson J."/>
            <person name="Mondo S."/>
            <person name="Nolan M."/>
            <person name="Ohm R."/>
            <person name="Pangilinan J."/>
            <person name="Park H.-J."/>
            <person name="Ramirez L."/>
            <person name="Alfaro M."/>
            <person name="Sun H."/>
            <person name="Tritt A."/>
            <person name="Yoshinaga Y."/>
            <person name="Zwiers L.-H."/>
            <person name="Turgeon B."/>
            <person name="Goodwin S."/>
            <person name="Spatafora J."/>
            <person name="Crous P."/>
            <person name="Grigoriev I."/>
        </authorList>
    </citation>
    <scope>NUCLEOTIDE SEQUENCE</scope>
    <source>
        <strain evidence="2">CBS 279.74</strain>
    </source>
</reference>
<feature type="region of interest" description="Disordered" evidence="1">
    <location>
        <begin position="1"/>
        <end position="82"/>
    </location>
</feature>
<feature type="compositionally biased region" description="Low complexity" evidence="1">
    <location>
        <begin position="14"/>
        <end position="26"/>
    </location>
</feature>
<dbReference type="Proteomes" id="UP000799428">
    <property type="component" value="Unassembled WGS sequence"/>
</dbReference>
<protein>
    <submittedName>
        <fullName evidence="2">Uncharacterized protein</fullName>
    </submittedName>
</protein>
<accession>A0A6G1K5X8</accession>
<gene>
    <name evidence="2" type="ORF">K504DRAFT_45477</name>
</gene>
<evidence type="ECO:0000313" key="2">
    <source>
        <dbReference type="EMBL" id="KAF2707851.1"/>
    </source>
</evidence>